<sequence>MMAPFFRVCCICAPGCSGERAGGSPGVQKRPSSSRGQFSTLVPAGVGLQGAGAGGARGRPPPAPPPAEPRESEPRARRVGKRRGDRAPPSARAAPPSPPGPPLRSPPLASRSPRPSQSPERIAGPDRPEHAQEGAGAAAGRKRPLRVGGAVAEAAPPHRPPGRWLPLRARAAGRVSARWGAAGRGSPAAGGLPVCGGERGRESARTCRAGSLHPHRGPGACPAPAAHLGGPCRHLPPWGPGLAPRGARRRPPPHSAAAPSPLGCRPLPTPLPREVGGPRRALVSPQGGPAGPGPPSGPGHPRCPPGRECLRPSSAAPPVLRGQRRPSRGRRGERSEPALRSCRLPSRSARAAGAAARAL</sequence>
<feature type="compositionally biased region" description="Low complexity" evidence="1">
    <location>
        <begin position="106"/>
        <end position="119"/>
    </location>
</feature>
<evidence type="ECO:0000313" key="3">
    <source>
        <dbReference type="RefSeq" id="XP_044934156.1"/>
    </source>
</evidence>
<name>A0A8U0S2K8_MUSPF</name>
<feature type="compositionally biased region" description="Gly residues" evidence="1">
    <location>
        <begin position="47"/>
        <end position="57"/>
    </location>
</feature>
<organism evidence="2 3">
    <name type="scientific">Mustela putorius furo</name>
    <name type="common">European domestic ferret</name>
    <name type="synonym">Mustela furo</name>
    <dbReference type="NCBI Taxonomy" id="9669"/>
    <lineage>
        <taxon>Eukaryota</taxon>
        <taxon>Metazoa</taxon>
        <taxon>Chordata</taxon>
        <taxon>Craniata</taxon>
        <taxon>Vertebrata</taxon>
        <taxon>Euteleostomi</taxon>
        <taxon>Mammalia</taxon>
        <taxon>Eutheria</taxon>
        <taxon>Laurasiatheria</taxon>
        <taxon>Carnivora</taxon>
        <taxon>Caniformia</taxon>
        <taxon>Musteloidea</taxon>
        <taxon>Mustelidae</taxon>
        <taxon>Mustelinae</taxon>
        <taxon>Mustela</taxon>
    </lineage>
</organism>
<dbReference type="Proteomes" id="UP000000715">
    <property type="component" value="Unplaced"/>
</dbReference>
<protein>
    <submittedName>
        <fullName evidence="3">Basic proline-rich protein-like</fullName>
    </submittedName>
</protein>
<dbReference type="AlphaFoldDB" id="A0A8U0S2K8"/>
<evidence type="ECO:0000313" key="2">
    <source>
        <dbReference type="Proteomes" id="UP000000715"/>
    </source>
</evidence>
<feature type="region of interest" description="Disordered" evidence="1">
    <location>
        <begin position="19"/>
        <end position="165"/>
    </location>
</feature>
<proteinExistence type="predicted"/>
<feature type="compositionally biased region" description="Pro residues" evidence="1">
    <location>
        <begin position="95"/>
        <end position="105"/>
    </location>
</feature>
<gene>
    <name evidence="3" type="primary">LOC123391481</name>
</gene>
<feature type="compositionally biased region" description="Basic and acidic residues" evidence="1">
    <location>
        <begin position="123"/>
        <end position="132"/>
    </location>
</feature>
<feature type="compositionally biased region" description="Pro residues" evidence="1">
    <location>
        <begin position="291"/>
        <end position="304"/>
    </location>
</feature>
<feature type="region of interest" description="Disordered" evidence="1">
    <location>
        <begin position="239"/>
        <end position="359"/>
    </location>
</feature>
<feature type="region of interest" description="Disordered" evidence="1">
    <location>
        <begin position="178"/>
        <end position="199"/>
    </location>
</feature>
<accession>A0A8U0S2K8</accession>
<feature type="compositionally biased region" description="Polar residues" evidence="1">
    <location>
        <begin position="30"/>
        <end position="40"/>
    </location>
</feature>
<keyword evidence="2" id="KW-1185">Reference proteome</keyword>
<dbReference type="GeneID" id="123391481"/>
<feature type="compositionally biased region" description="Low complexity" evidence="1">
    <location>
        <begin position="346"/>
        <end position="359"/>
    </location>
</feature>
<dbReference type="RefSeq" id="XP_044934156.1">
    <property type="nucleotide sequence ID" value="XM_045078221.1"/>
</dbReference>
<evidence type="ECO:0000256" key="1">
    <source>
        <dbReference type="SAM" id="MobiDB-lite"/>
    </source>
</evidence>
<reference evidence="3" key="1">
    <citation type="submission" date="2025-08" db="UniProtKB">
        <authorList>
            <consortium name="RefSeq"/>
        </authorList>
    </citation>
    <scope>IDENTIFICATION</scope>
    <source>
        <tissue evidence="3">Brain</tissue>
    </source>
</reference>
<feature type="compositionally biased region" description="Low complexity" evidence="1">
    <location>
        <begin position="178"/>
        <end position="191"/>
    </location>
</feature>